<dbReference type="Proteomes" id="UP001465153">
    <property type="component" value="Unassembled WGS sequence"/>
</dbReference>
<protein>
    <recommendedName>
        <fullName evidence="4">DUF4830 domain-containing protein</fullName>
    </recommendedName>
</protein>
<keyword evidence="1" id="KW-1133">Transmembrane helix</keyword>
<keyword evidence="1" id="KW-0472">Membrane</keyword>
<reference evidence="2 3" key="1">
    <citation type="submission" date="2024-04" db="EMBL/GenBank/DDBJ databases">
        <title>Draft genome sequence of Sessilibacter corallicola NBRC 116591.</title>
        <authorList>
            <person name="Miyakawa T."/>
            <person name="Kusuya Y."/>
            <person name="Miura T."/>
        </authorList>
    </citation>
    <scope>NUCLEOTIDE SEQUENCE [LARGE SCALE GENOMIC DNA]</scope>
    <source>
        <strain evidence="2 3">KU-00831-HH</strain>
    </source>
</reference>
<proteinExistence type="predicted"/>
<keyword evidence="1" id="KW-0812">Transmembrane</keyword>
<evidence type="ECO:0000313" key="2">
    <source>
        <dbReference type="EMBL" id="GAA6168418.1"/>
    </source>
</evidence>
<feature type="transmembrane region" description="Helical" evidence="1">
    <location>
        <begin position="6"/>
        <end position="28"/>
    </location>
</feature>
<evidence type="ECO:0008006" key="4">
    <source>
        <dbReference type="Google" id="ProtNLM"/>
    </source>
</evidence>
<evidence type="ECO:0000256" key="1">
    <source>
        <dbReference type="SAM" id="Phobius"/>
    </source>
</evidence>
<name>A0ABQ0A9U4_9GAMM</name>
<organism evidence="2 3">
    <name type="scientific">Sessilibacter corallicola</name>
    <dbReference type="NCBI Taxonomy" id="2904075"/>
    <lineage>
        <taxon>Bacteria</taxon>
        <taxon>Pseudomonadati</taxon>
        <taxon>Pseudomonadota</taxon>
        <taxon>Gammaproteobacteria</taxon>
        <taxon>Cellvibrionales</taxon>
        <taxon>Cellvibrionaceae</taxon>
        <taxon>Sessilibacter</taxon>
    </lineage>
</organism>
<gene>
    <name evidence="2" type="ORF">NBRC116591_22290</name>
</gene>
<dbReference type="EMBL" id="BAABWN010000006">
    <property type="protein sequence ID" value="GAA6168418.1"/>
    <property type="molecule type" value="Genomic_DNA"/>
</dbReference>
<dbReference type="RefSeq" id="WP_353303104.1">
    <property type="nucleotide sequence ID" value="NZ_BAABWN010000006.1"/>
</dbReference>
<evidence type="ECO:0000313" key="3">
    <source>
        <dbReference type="Proteomes" id="UP001465153"/>
    </source>
</evidence>
<accession>A0ABQ0A9U4</accession>
<keyword evidence="3" id="KW-1185">Reference proteome</keyword>
<sequence length="167" mass="18949">MIKKLLQGFLFGIGFMVAVLLIISLLNLSGISFTNESKVVNSGASEAYKDKTDWRELNLTDKIEKTSGLALLRFNERENKYMAAYVEKVFTNDKSVKLPVVVGQRIEKSDYYAHEGHLNNRNGVLFIYSGNPPKKMEGAYLYNDRLVGLQDMPLNLFIEKFKALSDN</sequence>
<comment type="caution">
    <text evidence="2">The sequence shown here is derived from an EMBL/GenBank/DDBJ whole genome shotgun (WGS) entry which is preliminary data.</text>
</comment>